<accession>A0ABQ7UKB5</accession>
<gene>
    <name evidence="1" type="ORF">KY290_029291</name>
</gene>
<sequence length="50" mass="5790">MEAQPQIVLHMVSYAPPLTLTCDAPFLQGKNRKPWGSVNYHLQRLNRGRR</sequence>
<proteinExistence type="predicted"/>
<dbReference type="Proteomes" id="UP000826656">
    <property type="component" value="Unassembled WGS sequence"/>
</dbReference>
<keyword evidence="2" id="KW-1185">Reference proteome</keyword>
<evidence type="ECO:0000313" key="1">
    <source>
        <dbReference type="EMBL" id="KAH0750059.1"/>
    </source>
</evidence>
<organism evidence="1 2">
    <name type="scientific">Solanum tuberosum</name>
    <name type="common">Potato</name>
    <dbReference type="NCBI Taxonomy" id="4113"/>
    <lineage>
        <taxon>Eukaryota</taxon>
        <taxon>Viridiplantae</taxon>
        <taxon>Streptophyta</taxon>
        <taxon>Embryophyta</taxon>
        <taxon>Tracheophyta</taxon>
        <taxon>Spermatophyta</taxon>
        <taxon>Magnoliopsida</taxon>
        <taxon>eudicotyledons</taxon>
        <taxon>Gunneridae</taxon>
        <taxon>Pentapetalae</taxon>
        <taxon>asterids</taxon>
        <taxon>lamiids</taxon>
        <taxon>Solanales</taxon>
        <taxon>Solanaceae</taxon>
        <taxon>Solanoideae</taxon>
        <taxon>Solaneae</taxon>
        <taxon>Solanum</taxon>
    </lineage>
</organism>
<reference evidence="1 2" key="1">
    <citation type="journal article" date="2021" name="bioRxiv">
        <title>Chromosome-scale and haplotype-resolved genome assembly of a tetraploid potato cultivar.</title>
        <authorList>
            <person name="Sun H."/>
            <person name="Jiao W.-B."/>
            <person name="Krause K."/>
            <person name="Campoy J.A."/>
            <person name="Goel M."/>
            <person name="Folz-Donahue K."/>
            <person name="Kukat C."/>
            <person name="Huettel B."/>
            <person name="Schneeberger K."/>
        </authorList>
    </citation>
    <scope>NUCLEOTIDE SEQUENCE [LARGE SCALE GENOMIC DNA]</scope>
    <source>
        <strain evidence="1">SolTubOtavaFocal</strain>
        <tissue evidence="1">Leaves</tissue>
    </source>
</reference>
<protein>
    <submittedName>
        <fullName evidence="1">Uncharacterized protein</fullName>
    </submittedName>
</protein>
<name>A0ABQ7UKB5_SOLTU</name>
<comment type="caution">
    <text evidence="1">The sequence shown here is derived from an EMBL/GenBank/DDBJ whole genome shotgun (WGS) entry which is preliminary data.</text>
</comment>
<evidence type="ECO:0000313" key="2">
    <source>
        <dbReference type="Proteomes" id="UP000826656"/>
    </source>
</evidence>
<dbReference type="EMBL" id="JAIVGD010000019">
    <property type="protein sequence ID" value="KAH0750059.1"/>
    <property type="molecule type" value="Genomic_DNA"/>
</dbReference>